<gene>
    <name evidence="7" type="ORF">WQ57_11520</name>
</gene>
<dbReference type="OrthoDB" id="9786493at2"/>
<dbReference type="PANTHER" id="PTHR30520">
    <property type="entry name" value="FORMATE TRANSPORTER-RELATED"/>
    <property type="match status" value="1"/>
</dbReference>
<sequence length="279" mass="30543">MSTDPHDLAVKSALKKKALLQDDPLKYWIRAGLAGVYIGFGIMVSYRLGEGFYDVHSPATYLISSIFFGIALVLIIYGGAELFTGNTMVFAMSTMAGKTTARDIFENWGISYIGNFIGALFFAMVIAFTGLFSSPEKSQFIMEAAGAKMSTPAYQLFFRGMLCNWLVCLAAYWIPFHIKGDGAKIGSMMLIVFAFVASGFEHSIANMALFLIALFVPHPETVNMMGLFHNLVPVTLGNIAGGAGFVGYLYVYLSPKKEKAKQTEGEESYQQNVLSHTSN</sequence>
<evidence type="ECO:0000256" key="2">
    <source>
        <dbReference type="ARBA" id="ARBA00022692"/>
    </source>
</evidence>
<reference evidence="7 8" key="1">
    <citation type="submission" date="2015-04" db="EMBL/GenBank/DDBJ databases">
        <title>Taxonomic description and genome sequence of Bacillus campisalis sp. nov., a novel member of the genus Bacillus isolated from solar saltern.</title>
        <authorList>
            <person name="Mathan Kumar R."/>
            <person name="Kaur G."/>
            <person name="Kumar A."/>
            <person name="Singh N.K."/>
            <person name="Kaur N."/>
            <person name="Kumar N."/>
            <person name="Mayilraj S."/>
        </authorList>
    </citation>
    <scope>NUCLEOTIDE SEQUENCE [LARGE SCALE GENOMIC DNA]</scope>
    <source>
        <strain evidence="7 8">SA2-6</strain>
    </source>
</reference>
<dbReference type="Proteomes" id="UP000034166">
    <property type="component" value="Unassembled WGS sequence"/>
</dbReference>
<evidence type="ECO:0000256" key="4">
    <source>
        <dbReference type="ARBA" id="ARBA00023136"/>
    </source>
</evidence>
<dbReference type="AlphaFoldDB" id="A0A0M2SYV1"/>
<keyword evidence="2 6" id="KW-0812">Transmembrane</keyword>
<name>A0A0M2SYV1_9BACI</name>
<evidence type="ECO:0000256" key="5">
    <source>
        <dbReference type="ARBA" id="ARBA00049660"/>
    </source>
</evidence>
<dbReference type="PROSITE" id="PS01006">
    <property type="entry name" value="FORMATE_NITRITE_TP_2"/>
    <property type="match status" value="1"/>
</dbReference>
<dbReference type="PROSITE" id="PS01005">
    <property type="entry name" value="FORMATE_NITRITE_TP_1"/>
    <property type="match status" value="1"/>
</dbReference>
<evidence type="ECO:0000256" key="6">
    <source>
        <dbReference type="SAM" id="Phobius"/>
    </source>
</evidence>
<feature type="transmembrane region" description="Helical" evidence="6">
    <location>
        <begin position="188"/>
        <end position="216"/>
    </location>
</feature>
<dbReference type="InterPro" id="IPR000292">
    <property type="entry name" value="For/NO2_transpt"/>
</dbReference>
<dbReference type="PATRIC" id="fig|1408103.3.peg.2590"/>
<evidence type="ECO:0000256" key="1">
    <source>
        <dbReference type="ARBA" id="ARBA00004141"/>
    </source>
</evidence>
<organism evidence="7 8">
    <name type="scientific">Mesobacillus campisalis</name>
    <dbReference type="NCBI Taxonomy" id="1408103"/>
    <lineage>
        <taxon>Bacteria</taxon>
        <taxon>Bacillati</taxon>
        <taxon>Bacillota</taxon>
        <taxon>Bacilli</taxon>
        <taxon>Bacillales</taxon>
        <taxon>Bacillaceae</taxon>
        <taxon>Mesobacillus</taxon>
    </lineage>
</organism>
<dbReference type="GO" id="GO:0005886">
    <property type="term" value="C:plasma membrane"/>
    <property type="evidence" value="ECO:0007669"/>
    <property type="project" value="TreeGrafter"/>
</dbReference>
<feature type="transmembrane region" description="Helical" evidence="6">
    <location>
        <begin position="236"/>
        <end position="253"/>
    </location>
</feature>
<feature type="transmembrane region" description="Helical" evidence="6">
    <location>
        <begin position="27"/>
        <end position="46"/>
    </location>
</feature>
<evidence type="ECO:0000256" key="3">
    <source>
        <dbReference type="ARBA" id="ARBA00022989"/>
    </source>
</evidence>
<keyword evidence="8" id="KW-1185">Reference proteome</keyword>
<accession>A0A0M2SYV1</accession>
<dbReference type="EMBL" id="LAYY01000011">
    <property type="protein sequence ID" value="KKK37800.1"/>
    <property type="molecule type" value="Genomic_DNA"/>
</dbReference>
<dbReference type="GO" id="GO:0015499">
    <property type="term" value="F:formate transmembrane transporter activity"/>
    <property type="evidence" value="ECO:0007669"/>
    <property type="project" value="TreeGrafter"/>
</dbReference>
<feature type="transmembrane region" description="Helical" evidence="6">
    <location>
        <begin position="153"/>
        <end position="176"/>
    </location>
</feature>
<comment type="similarity">
    <text evidence="5">Belongs to the FNT transporter (TC 1.A.16) family.</text>
</comment>
<dbReference type="InterPro" id="IPR023271">
    <property type="entry name" value="Aquaporin-like"/>
</dbReference>
<evidence type="ECO:0000313" key="8">
    <source>
        <dbReference type="Proteomes" id="UP000034166"/>
    </source>
</evidence>
<comment type="caution">
    <text evidence="7">The sequence shown here is derived from an EMBL/GenBank/DDBJ whole genome shotgun (WGS) entry which is preliminary data.</text>
</comment>
<dbReference type="Pfam" id="PF01226">
    <property type="entry name" value="Form_Nir_trans"/>
    <property type="match status" value="1"/>
</dbReference>
<evidence type="ECO:0000313" key="7">
    <source>
        <dbReference type="EMBL" id="KKK37800.1"/>
    </source>
</evidence>
<dbReference type="Gene3D" id="1.20.1080.10">
    <property type="entry name" value="Glycerol uptake facilitator protein"/>
    <property type="match status" value="1"/>
</dbReference>
<keyword evidence="3 6" id="KW-1133">Transmembrane helix</keyword>
<proteinExistence type="inferred from homology"/>
<keyword evidence="4 6" id="KW-0472">Membrane</keyword>
<feature type="transmembrane region" description="Helical" evidence="6">
    <location>
        <begin position="66"/>
        <end position="91"/>
    </location>
</feature>
<protein>
    <submittedName>
        <fullName evidence="7">Transporter</fullName>
    </submittedName>
</protein>
<feature type="transmembrane region" description="Helical" evidence="6">
    <location>
        <begin position="112"/>
        <end position="133"/>
    </location>
</feature>
<dbReference type="InterPro" id="IPR024002">
    <property type="entry name" value="For/NO2_transpt_CS"/>
</dbReference>
<dbReference type="RefSeq" id="WP_046523923.1">
    <property type="nucleotide sequence ID" value="NZ_LAYY01000011.1"/>
</dbReference>
<dbReference type="PANTHER" id="PTHR30520:SF8">
    <property type="entry name" value="NITRITE TRANSPORTER NIRC"/>
    <property type="match status" value="1"/>
</dbReference>
<comment type="subcellular location">
    <subcellularLocation>
        <location evidence="1">Membrane</location>
        <topology evidence="1">Multi-pass membrane protein</topology>
    </subcellularLocation>
</comment>